<gene>
    <name evidence="1" type="ordered locus">Toce_1287</name>
</gene>
<dbReference type="EMBL" id="CP002131">
    <property type="protein sequence ID" value="ADL08043.1"/>
    <property type="molecule type" value="Genomic_DNA"/>
</dbReference>
<evidence type="ECO:0000313" key="1">
    <source>
        <dbReference type="EMBL" id="ADL08043.1"/>
    </source>
</evidence>
<dbReference type="AlphaFoldDB" id="D9S3R6"/>
<protein>
    <submittedName>
        <fullName evidence="1">Uncharacterized protein</fullName>
    </submittedName>
</protein>
<dbReference type="eggNOG" id="ENOG5030N4K">
    <property type="taxonomic scope" value="Bacteria"/>
</dbReference>
<reference evidence="1 2" key="1">
    <citation type="journal article" date="2010" name="Stand. Genomic Sci.">
        <title>Complete genome sequence of Thermosediminibacter oceani type strain (JW/IW-1228P).</title>
        <authorList>
            <person name="Pitluck S."/>
            <person name="Yasawong M."/>
            <person name="Munk C."/>
            <person name="Nolan M."/>
            <person name="Lapidus A."/>
            <person name="Lucas S."/>
            <person name="Glavina Del Rio T."/>
            <person name="Tice H."/>
            <person name="Cheng J.F."/>
            <person name="Bruce D."/>
            <person name="Detter C."/>
            <person name="Tapia R."/>
            <person name="Han C."/>
            <person name="Goodwin L."/>
            <person name="Liolios K."/>
            <person name="Ivanova N."/>
            <person name="Mavromatis K."/>
            <person name="Mikhailova N."/>
            <person name="Pati A."/>
            <person name="Chen A."/>
            <person name="Palaniappan K."/>
            <person name="Land M."/>
            <person name="Hauser L."/>
            <person name="Chang Y.J."/>
            <person name="Jeffries C.D."/>
            <person name="Rohde M."/>
            <person name="Spring S."/>
            <person name="Sikorski J."/>
            <person name="Goker M."/>
            <person name="Woyke T."/>
            <person name="Bristow J."/>
            <person name="Eisen J.A."/>
            <person name="Markowitz V."/>
            <person name="Hugenholtz P."/>
            <person name="Kyrpides N.C."/>
            <person name="Klenk H.P."/>
        </authorList>
    </citation>
    <scope>NUCLEOTIDE SEQUENCE [LARGE SCALE GENOMIC DNA]</scope>
    <source>
        <strain evidence="2">ATCC BAA-1034 / DSM 16646 / JW/IW-1228P</strain>
    </source>
</reference>
<dbReference type="HOGENOM" id="CLU_089993_0_0_9"/>
<sequence length="259" mass="30313">MRAEYKAKFPEWTKSDKYFDLCLSNDIDSLFSCKLLEKVKGYKINYFYDFNCLYKTENAINEAIAVDIDLIRGKCWGNHVTPFYNPEAANLNIIDSISHENYFDKYAGSTLLEIWSYYDIPLPQSEEAKMILLAIDSFYLGYYSQYFNDIISHAHYLNVLEMKEFEEILSRYKPKDFEEVKKKYNLNGKIWIDKDKKLASDIRLAELSELFDLDLTLPDIEFLPYYYFIPQTAKISTIGGKIFSAALVGRNKIKYSVAV</sequence>
<dbReference type="Proteomes" id="UP000000272">
    <property type="component" value="Chromosome"/>
</dbReference>
<evidence type="ECO:0000313" key="2">
    <source>
        <dbReference type="Proteomes" id="UP000000272"/>
    </source>
</evidence>
<dbReference type="KEGG" id="toc:Toce_1287"/>
<keyword evidence="2" id="KW-1185">Reference proteome</keyword>
<proteinExistence type="predicted"/>
<accession>D9S3R6</accession>
<dbReference type="RefSeq" id="WP_013276081.1">
    <property type="nucleotide sequence ID" value="NC_014377.1"/>
</dbReference>
<name>D9S3R6_THEOJ</name>
<dbReference type="OrthoDB" id="2603165at2"/>
<organism evidence="1 2">
    <name type="scientific">Thermosediminibacter oceani (strain ATCC BAA-1034 / DSM 16646 / JW/IW-1228P)</name>
    <dbReference type="NCBI Taxonomy" id="555079"/>
    <lineage>
        <taxon>Bacteria</taxon>
        <taxon>Bacillati</taxon>
        <taxon>Bacillota</taxon>
        <taxon>Clostridia</taxon>
        <taxon>Thermosediminibacterales</taxon>
        <taxon>Thermosediminibacteraceae</taxon>
        <taxon>Thermosediminibacter</taxon>
    </lineage>
</organism>